<reference evidence="1" key="2">
    <citation type="journal article" date="2014" name="ISME J.">
        <title>Microbial stratification in low pH oxic and suboxic macroscopic growths along an acid mine drainage.</title>
        <authorList>
            <person name="Mendez-Garcia C."/>
            <person name="Mesa V."/>
            <person name="Sprenger R.R."/>
            <person name="Richter M."/>
            <person name="Diez M.S."/>
            <person name="Solano J."/>
            <person name="Bargiela R."/>
            <person name="Golyshina O.V."/>
            <person name="Manteca A."/>
            <person name="Ramos J.L."/>
            <person name="Gallego J.R."/>
            <person name="Llorente I."/>
            <person name="Martins Dos Santos V.A."/>
            <person name="Jensen O.N."/>
            <person name="Pelaez A.I."/>
            <person name="Sanchez J."/>
            <person name="Ferrer M."/>
        </authorList>
    </citation>
    <scope>NUCLEOTIDE SEQUENCE</scope>
</reference>
<name>T1BRI9_9ZZZZ</name>
<organism evidence="1">
    <name type="scientific">mine drainage metagenome</name>
    <dbReference type="NCBI Taxonomy" id="410659"/>
    <lineage>
        <taxon>unclassified sequences</taxon>
        <taxon>metagenomes</taxon>
        <taxon>ecological metagenomes</taxon>
    </lineage>
</organism>
<feature type="non-terminal residue" evidence="1">
    <location>
        <position position="190"/>
    </location>
</feature>
<gene>
    <name evidence="1" type="ORF">B1B_04610</name>
</gene>
<accession>T1BRI9</accession>
<dbReference type="EMBL" id="AUZY01002882">
    <property type="protein sequence ID" value="EQD71158.1"/>
    <property type="molecule type" value="Genomic_DNA"/>
</dbReference>
<protein>
    <submittedName>
        <fullName evidence="1">Peptidoglycan-binding lysin domain-containing protein</fullName>
    </submittedName>
</protein>
<reference evidence="1" key="1">
    <citation type="submission" date="2013-08" db="EMBL/GenBank/DDBJ databases">
        <authorList>
            <person name="Mendez C."/>
            <person name="Richter M."/>
            <person name="Ferrer M."/>
            <person name="Sanchez J."/>
        </authorList>
    </citation>
    <scope>NUCLEOTIDE SEQUENCE</scope>
</reference>
<dbReference type="AlphaFoldDB" id="T1BRI9"/>
<evidence type="ECO:0000313" key="1">
    <source>
        <dbReference type="EMBL" id="EQD71158.1"/>
    </source>
</evidence>
<sequence length="190" mass="20164">MPTIPYSAIAPFLTRPLVFTADQIQRAPHVIAIRDQHQVAGSGFVVYASSLGHHPHSHYSVIHVGQTLRAPGYWGFGHVYGYLGTFTGTAVVTADGDPATAVITNSARETFPGDRLVTNDAPLPLTMEPRAPSRPVHGHIICVVGGTGGQEDMAGTYDIVVVDRGSRAGLVPGDVLAVDHRGRVVHDPYG</sequence>
<comment type="caution">
    <text evidence="1">The sequence shown here is derived from an EMBL/GenBank/DDBJ whole genome shotgun (WGS) entry which is preliminary data.</text>
</comment>
<proteinExistence type="predicted"/>